<dbReference type="SUPFAM" id="SSF55347">
    <property type="entry name" value="Glyceraldehyde-3-phosphate dehydrogenase-like, C-terminal domain"/>
    <property type="match status" value="1"/>
</dbReference>
<feature type="domain" description="Semialdehyde dehydrogenase NAD-binding" evidence="9">
    <location>
        <begin position="2"/>
        <end position="142"/>
    </location>
</feature>
<dbReference type="HAMAP" id="MF_00150">
    <property type="entry name" value="ArgC_type1"/>
    <property type="match status" value="1"/>
</dbReference>
<evidence type="ECO:0000313" key="11">
    <source>
        <dbReference type="Proteomes" id="UP000190285"/>
    </source>
</evidence>
<dbReference type="NCBIfam" id="TIGR01850">
    <property type="entry name" value="argC"/>
    <property type="match status" value="1"/>
</dbReference>
<dbReference type="InterPro" id="IPR058924">
    <property type="entry name" value="AGPR_dimerisation_dom"/>
</dbReference>
<dbReference type="InterPro" id="IPR050085">
    <property type="entry name" value="AGPR"/>
</dbReference>
<dbReference type="PANTHER" id="PTHR32338:SF10">
    <property type="entry name" value="N-ACETYL-GAMMA-GLUTAMYL-PHOSPHATE REDUCTASE, CHLOROPLASTIC-RELATED"/>
    <property type="match status" value="1"/>
</dbReference>
<dbReference type="InterPro" id="IPR036291">
    <property type="entry name" value="NAD(P)-bd_dom_sf"/>
</dbReference>
<dbReference type="AlphaFoldDB" id="A0A1T5MVY8"/>
<reference evidence="10 11" key="1">
    <citation type="submission" date="2017-02" db="EMBL/GenBank/DDBJ databases">
        <authorList>
            <person name="Peterson S.W."/>
        </authorList>
    </citation>
    <scope>NUCLEOTIDE SEQUENCE [LARGE SCALE GENOMIC DNA]</scope>
    <source>
        <strain evidence="10 11">M1</strain>
    </source>
</reference>
<evidence type="ECO:0000256" key="7">
    <source>
        <dbReference type="HAMAP-Rule" id="MF_00150"/>
    </source>
</evidence>
<evidence type="ECO:0000256" key="3">
    <source>
        <dbReference type="ARBA" id="ARBA00022605"/>
    </source>
</evidence>
<dbReference type="Pfam" id="PF22698">
    <property type="entry name" value="Semialdhyde_dhC_1"/>
    <property type="match status" value="1"/>
</dbReference>
<dbReference type="GO" id="GO:0006526">
    <property type="term" value="P:L-arginine biosynthetic process"/>
    <property type="evidence" value="ECO:0007669"/>
    <property type="project" value="UniProtKB-UniRule"/>
</dbReference>
<dbReference type="EMBL" id="FUZT01000027">
    <property type="protein sequence ID" value="SKC92163.1"/>
    <property type="molecule type" value="Genomic_DNA"/>
</dbReference>
<dbReference type="PROSITE" id="PS01224">
    <property type="entry name" value="ARGC"/>
    <property type="match status" value="1"/>
</dbReference>
<dbReference type="Pfam" id="PF01118">
    <property type="entry name" value="Semialdhyde_dh"/>
    <property type="match status" value="1"/>
</dbReference>
<keyword evidence="5 7" id="KW-0560">Oxidoreductase</keyword>
<dbReference type="InterPro" id="IPR000706">
    <property type="entry name" value="AGPR_type-1"/>
</dbReference>
<comment type="similarity">
    <text evidence="7">Belongs to the NAGSA dehydrogenase family. Type 1 subfamily.</text>
</comment>
<dbReference type="SUPFAM" id="SSF51735">
    <property type="entry name" value="NAD(P)-binding Rossmann-fold domains"/>
    <property type="match status" value="1"/>
</dbReference>
<evidence type="ECO:0000256" key="6">
    <source>
        <dbReference type="ARBA" id="ARBA00050557"/>
    </source>
</evidence>
<keyword evidence="11" id="KW-1185">Reference proteome</keyword>
<dbReference type="RefSeq" id="WP_079496001.1">
    <property type="nucleotide sequence ID" value="NZ_FUZT01000027.1"/>
</dbReference>
<dbReference type="GO" id="GO:0070401">
    <property type="term" value="F:NADP+ binding"/>
    <property type="evidence" value="ECO:0007669"/>
    <property type="project" value="InterPro"/>
</dbReference>
<proteinExistence type="inferred from homology"/>
<dbReference type="PANTHER" id="PTHR32338">
    <property type="entry name" value="N-ACETYL-GAMMA-GLUTAMYL-PHOSPHATE REDUCTASE, CHLOROPLASTIC-RELATED-RELATED"/>
    <property type="match status" value="1"/>
</dbReference>
<dbReference type="OrthoDB" id="9801289at2"/>
<keyword evidence="4 7" id="KW-0521">NADP</keyword>
<dbReference type="InterPro" id="IPR023013">
    <property type="entry name" value="AGPR_AS"/>
</dbReference>
<evidence type="ECO:0000256" key="8">
    <source>
        <dbReference type="PROSITE-ProRule" id="PRU10010"/>
    </source>
</evidence>
<dbReference type="FunFam" id="3.30.360.10:FF:000014">
    <property type="entry name" value="N-acetyl-gamma-glutamyl-phosphate reductase"/>
    <property type="match status" value="1"/>
</dbReference>
<keyword evidence="3 7" id="KW-0028">Amino-acid biosynthesis</keyword>
<evidence type="ECO:0000256" key="5">
    <source>
        <dbReference type="ARBA" id="ARBA00023002"/>
    </source>
</evidence>
<comment type="subcellular location">
    <subcellularLocation>
        <location evidence="7">Cytoplasm</location>
    </subcellularLocation>
</comment>
<protein>
    <recommendedName>
        <fullName evidence="7">N-acetyl-gamma-glutamyl-phosphate reductase</fullName>
        <shortName evidence="7">AGPR</shortName>
        <ecNumber evidence="7">1.2.1.38</ecNumber>
    </recommendedName>
    <alternativeName>
        <fullName evidence="7">N-acetyl-glutamate semialdehyde dehydrogenase</fullName>
        <shortName evidence="7">NAGSA dehydrogenase</shortName>
    </alternativeName>
</protein>
<keyword evidence="7" id="KW-0963">Cytoplasm</keyword>
<evidence type="ECO:0000256" key="2">
    <source>
        <dbReference type="ARBA" id="ARBA00022571"/>
    </source>
</evidence>
<name>A0A1T5MVY8_9FIRM</name>
<evidence type="ECO:0000259" key="9">
    <source>
        <dbReference type="SMART" id="SM00859"/>
    </source>
</evidence>
<accession>A0A1T5MVY8</accession>
<evidence type="ECO:0000313" key="10">
    <source>
        <dbReference type="EMBL" id="SKC92163.1"/>
    </source>
</evidence>
<dbReference type="GO" id="GO:0005737">
    <property type="term" value="C:cytoplasm"/>
    <property type="evidence" value="ECO:0007669"/>
    <property type="project" value="UniProtKB-SubCell"/>
</dbReference>
<dbReference type="SMART" id="SM00859">
    <property type="entry name" value="Semialdhyde_dh"/>
    <property type="match status" value="1"/>
</dbReference>
<sequence>MKVGVIGATGYAGQQLLWFLNNHKETEVSFLVSHSYPDKTYSSIYKNYRDFIKSKCISMQNMYKYLSSVDIVFIALPHGKSMNIAKDLLLKGIKVVDLGADFRLKNYKIYEDWYGLNHEGKELLKNTVYGLPELNRNLIKNASLIANPGCYPTASILAIAPLLKNNLIQNSSIIIDAKSGVSGAGRSLNTSSLFCECNESVKAYKVGKHRHTPEIEQELSNINNENVNVLFTPHLIPMNRGILATCYGKLSKSISLDNIQEIYEEFYSNDYFVRVSEDIPETKWVKGSNFCDIGIRFDKRTGNIIVVSAIDNLIKGAAGQAVQNMNIMCGFDEYEGLNFPSMIP</sequence>
<dbReference type="Gene3D" id="3.40.50.720">
    <property type="entry name" value="NAD(P)-binding Rossmann-like Domain"/>
    <property type="match status" value="1"/>
</dbReference>
<comment type="pathway">
    <text evidence="1 7">Amino-acid biosynthesis; L-arginine biosynthesis; N(2)-acetyl-L-ornithine from L-glutamate: step 3/4.</text>
</comment>
<comment type="function">
    <text evidence="7">Catalyzes the NADPH-dependent reduction of N-acetyl-5-glutamyl phosphate to yield N-acetyl-L-glutamate 5-semialdehyde.</text>
</comment>
<dbReference type="CDD" id="cd23934">
    <property type="entry name" value="AGPR_1_C"/>
    <property type="match status" value="1"/>
</dbReference>
<dbReference type="InterPro" id="IPR000534">
    <property type="entry name" value="Semialdehyde_DH_NAD-bd"/>
</dbReference>
<dbReference type="GO" id="GO:0003942">
    <property type="term" value="F:N-acetyl-gamma-glutamyl-phosphate reductase activity"/>
    <property type="evidence" value="ECO:0007669"/>
    <property type="project" value="UniProtKB-UniRule"/>
</dbReference>
<dbReference type="Gene3D" id="3.30.360.10">
    <property type="entry name" value="Dihydrodipicolinate Reductase, domain 2"/>
    <property type="match status" value="1"/>
</dbReference>
<organism evidence="10 11">
    <name type="scientific">Maledivibacter halophilus</name>
    <dbReference type="NCBI Taxonomy" id="36842"/>
    <lineage>
        <taxon>Bacteria</taxon>
        <taxon>Bacillati</taxon>
        <taxon>Bacillota</taxon>
        <taxon>Clostridia</taxon>
        <taxon>Peptostreptococcales</taxon>
        <taxon>Caminicellaceae</taxon>
        <taxon>Maledivibacter</taxon>
    </lineage>
</organism>
<dbReference type="STRING" id="36842.SAMN02194393_05442"/>
<dbReference type="EC" id="1.2.1.38" evidence="7"/>
<feature type="active site" evidence="7 8">
    <location>
        <position position="150"/>
    </location>
</feature>
<comment type="catalytic activity">
    <reaction evidence="6 7">
        <text>N-acetyl-L-glutamate 5-semialdehyde + phosphate + NADP(+) = N-acetyl-L-glutamyl 5-phosphate + NADPH + H(+)</text>
        <dbReference type="Rhea" id="RHEA:21588"/>
        <dbReference type="ChEBI" id="CHEBI:15378"/>
        <dbReference type="ChEBI" id="CHEBI:29123"/>
        <dbReference type="ChEBI" id="CHEBI:43474"/>
        <dbReference type="ChEBI" id="CHEBI:57783"/>
        <dbReference type="ChEBI" id="CHEBI:57936"/>
        <dbReference type="ChEBI" id="CHEBI:58349"/>
        <dbReference type="EC" id="1.2.1.38"/>
    </reaction>
</comment>
<evidence type="ECO:0000256" key="1">
    <source>
        <dbReference type="ARBA" id="ARBA00004862"/>
    </source>
</evidence>
<dbReference type="UniPathway" id="UPA00068">
    <property type="reaction ID" value="UER00108"/>
</dbReference>
<keyword evidence="2 7" id="KW-0055">Arginine biosynthesis</keyword>
<evidence type="ECO:0000256" key="4">
    <source>
        <dbReference type="ARBA" id="ARBA00022857"/>
    </source>
</evidence>
<dbReference type="CDD" id="cd17895">
    <property type="entry name" value="AGPR_1_N"/>
    <property type="match status" value="1"/>
</dbReference>
<dbReference type="Proteomes" id="UP000190285">
    <property type="component" value="Unassembled WGS sequence"/>
</dbReference>
<gene>
    <name evidence="7" type="primary">argC</name>
    <name evidence="10" type="ORF">SAMN02194393_05442</name>
</gene>
<dbReference type="GO" id="GO:0051287">
    <property type="term" value="F:NAD binding"/>
    <property type="evidence" value="ECO:0007669"/>
    <property type="project" value="InterPro"/>
</dbReference>